<dbReference type="RefSeq" id="WP_189361152.1">
    <property type="nucleotide sequence ID" value="NZ_BMWZ01000005.1"/>
</dbReference>
<feature type="domain" description="PPM-type phosphatase" evidence="1">
    <location>
        <begin position="17"/>
        <end position="201"/>
    </location>
</feature>
<accession>A0A918VBJ0</accession>
<dbReference type="InterPro" id="IPR001932">
    <property type="entry name" value="PPM-type_phosphatase-like_dom"/>
</dbReference>
<organism evidence="2 3">
    <name type="scientific">Algibacter mikhailovii</name>
    <dbReference type="NCBI Taxonomy" id="425498"/>
    <lineage>
        <taxon>Bacteria</taxon>
        <taxon>Pseudomonadati</taxon>
        <taxon>Bacteroidota</taxon>
        <taxon>Flavobacteriia</taxon>
        <taxon>Flavobacteriales</taxon>
        <taxon>Flavobacteriaceae</taxon>
        <taxon>Algibacter</taxon>
    </lineage>
</organism>
<name>A0A918VBJ0_9FLAO</name>
<sequence length="246" mass="28192">MKILSIHKRSSHHPHFSEDFFYSFQLTDDIFVCAVMDGCSSAKDSQFTSVLYSKSIHKSCRMLPQMKAIIEDFDLSTMALEDVADFILNQLFDDLKKTKKLFFLTTEELLSTVNLLIYNTKDLNACIKMSGDGLFAINGEITNIDQNNTPNFLGYHLSEKFDVIKDDVIQTWNFKNVNDVSISTDGIDKLIKATKSHEELTKLRHLFLVQPPTENGNLFLEDQFEALHKNGYILHDDLSIIRIVNK</sequence>
<dbReference type="Pfam" id="PF13672">
    <property type="entry name" value="PP2C_2"/>
    <property type="match status" value="1"/>
</dbReference>
<keyword evidence="3" id="KW-1185">Reference proteome</keyword>
<dbReference type="Proteomes" id="UP000636004">
    <property type="component" value="Unassembled WGS sequence"/>
</dbReference>
<dbReference type="AlphaFoldDB" id="A0A918VBJ0"/>
<comment type="caution">
    <text evidence="2">The sequence shown here is derived from an EMBL/GenBank/DDBJ whole genome shotgun (WGS) entry which is preliminary data.</text>
</comment>
<reference evidence="2" key="2">
    <citation type="submission" date="2020-09" db="EMBL/GenBank/DDBJ databases">
        <authorList>
            <person name="Sun Q."/>
            <person name="Kim S."/>
        </authorList>
    </citation>
    <scope>NUCLEOTIDE SEQUENCE</scope>
    <source>
        <strain evidence="2">KCTC 12710</strain>
    </source>
</reference>
<proteinExistence type="predicted"/>
<dbReference type="EMBL" id="BMWZ01000005">
    <property type="protein sequence ID" value="GGZ85717.1"/>
    <property type="molecule type" value="Genomic_DNA"/>
</dbReference>
<evidence type="ECO:0000259" key="1">
    <source>
        <dbReference type="Pfam" id="PF13672"/>
    </source>
</evidence>
<protein>
    <recommendedName>
        <fullName evidence="1">PPM-type phosphatase domain-containing protein</fullName>
    </recommendedName>
</protein>
<evidence type="ECO:0000313" key="2">
    <source>
        <dbReference type="EMBL" id="GGZ85717.1"/>
    </source>
</evidence>
<gene>
    <name evidence="2" type="ORF">GCM10007028_24980</name>
</gene>
<evidence type="ECO:0000313" key="3">
    <source>
        <dbReference type="Proteomes" id="UP000636004"/>
    </source>
</evidence>
<reference evidence="2" key="1">
    <citation type="journal article" date="2014" name="Int. J. Syst. Evol. Microbiol.">
        <title>Complete genome sequence of Corynebacterium casei LMG S-19264T (=DSM 44701T), isolated from a smear-ripened cheese.</title>
        <authorList>
            <consortium name="US DOE Joint Genome Institute (JGI-PGF)"/>
            <person name="Walter F."/>
            <person name="Albersmeier A."/>
            <person name="Kalinowski J."/>
            <person name="Ruckert C."/>
        </authorList>
    </citation>
    <scope>NUCLEOTIDE SEQUENCE</scope>
    <source>
        <strain evidence="2">KCTC 12710</strain>
    </source>
</reference>